<sequence>MGQCHSKQTYTGFIKCDQTFLCFQATTNTSTLKIGKARELVPYGSGHTDSSYRTNKKVNTHKEQTNIPTSGRSYQETGR</sequence>
<protein>
    <submittedName>
        <fullName evidence="2">Uncharacterized protein</fullName>
    </submittedName>
</protein>
<keyword evidence="3" id="KW-1185">Reference proteome</keyword>
<evidence type="ECO:0000313" key="2">
    <source>
        <dbReference type="EMBL" id="KAF7267360.1"/>
    </source>
</evidence>
<reference evidence="2" key="1">
    <citation type="submission" date="2020-08" db="EMBL/GenBank/DDBJ databases">
        <title>Genome sequencing and assembly of the red palm weevil Rhynchophorus ferrugineus.</title>
        <authorList>
            <person name="Dias G.B."/>
            <person name="Bergman C.M."/>
            <person name="Manee M."/>
        </authorList>
    </citation>
    <scope>NUCLEOTIDE SEQUENCE</scope>
    <source>
        <strain evidence="2">AA-2017</strain>
        <tissue evidence="2">Whole larva</tissue>
    </source>
</reference>
<dbReference type="AlphaFoldDB" id="A0A834M5B9"/>
<dbReference type="EMBL" id="JAACXV010014432">
    <property type="protein sequence ID" value="KAF7267360.1"/>
    <property type="molecule type" value="Genomic_DNA"/>
</dbReference>
<gene>
    <name evidence="2" type="ORF">GWI33_019370</name>
</gene>
<accession>A0A834M5B9</accession>
<comment type="caution">
    <text evidence="2">The sequence shown here is derived from an EMBL/GenBank/DDBJ whole genome shotgun (WGS) entry which is preliminary data.</text>
</comment>
<evidence type="ECO:0000313" key="3">
    <source>
        <dbReference type="Proteomes" id="UP000625711"/>
    </source>
</evidence>
<feature type="compositionally biased region" description="Polar residues" evidence="1">
    <location>
        <begin position="65"/>
        <end position="79"/>
    </location>
</feature>
<dbReference type="Proteomes" id="UP000625711">
    <property type="component" value="Unassembled WGS sequence"/>
</dbReference>
<feature type="region of interest" description="Disordered" evidence="1">
    <location>
        <begin position="44"/>
        <end position="79"/>
    </location>
</feature>
<name>A0A834M5B9_RHYFE</name>
<evidence type="ECO:0000256" key="1">
    <source>
        <dbReference type="SAM" id="MobiDB-lite"/>
    </source>
</evidence>
<proteinExistence type="predicted"/>
<organism evidence="2 3">
    <name type="scientific">Rhynchophorus ferrugineus</name>
    <name type="common">Red palm weevil</name>
    <name type="synonym">Curculio ferrugineus</name>
    <dbReference type="NCBI Taxonomy" id="354439"/>
    <lineage>
        <taxon>Eukaryota</taxon>
        <taxon>Metazoa</taxon>
        <taxon>Ecdysozoa</taxon>
        <taxon>Arthropoda</taxon>
        <taxon>Hexapoda</taxon>
        <taxon>Insecta</taxon>
        <taxon>Pterygota</taxon>
        <taxon>Neoptera</taxon>
        <taxon>Endopterygota</taxon>
        <taxon>Coleoptera</taxon>
        <taxon>Polyphaga</taxon>
        <taxon>Cucujiformia</taxon>
        <taxon>Curculionidae</taxon>
        <taxon>Dryophthorinae</taxon>
        <taxon>Rhynchophorus</taxon>
    </lineage>
</organism>